<evidence type="ECO:0000256" key="9">
    <source>
        <dbReference type="RuleBase" id="RU362035"/>
    </source>
</evidence>
<organism evidence="13 14">
    <name type="scientific">Daphnia magna</name>
    <dbReference type="NCBI Taxonomy" id="35525"/>
    <lineage>
        <taxon>Eukaryota</taxon>
        <taxon>Metazoa</taxon>
        <taxon>Ecdysozoa</taxon>
        <taxon>Arthropoda</taxon>
        <taxon>Crustacea</taxon>
        <taxon>Branchiopoda</taxon>
        <taxon>Diplostraca</taxon>
        <taxon>Cladocera</taxon>
        <taxon>Anomopoda</taxon>
        <taxon>Daphniidae</taxon>
        <taxon>Daphnia</taxon>
    </lineage>
</organism>
<evidence type="ECO:0000259" key="11">
    <source>
        <dbReference type="Pfam" id="PF00955"/>
    </source>
</evidence>
<feature type="region of interest" description="Disordered" evidence="10">
    <location>
        <begin position="515"/>
        <end position="536"/>
    </location>
</feature>
<keyword evidence="7 9" id="KW-0406">Ion transport</keyword>
<keyword evidence="4" id="KW-1003">Cell membrane</keyword>
<dbReference type="GO" id="GO:0008510">
    <property type="term" value="F:sodium:bicarbonate symporter activity"/>
    <property type="evidence" value="ECO:0007669"/>
    <property type="project" value="TreeGrafter"/>
</dbReference>
<evidence type="ECO:0000259" key="12">
    <source>
        <dbReference type="Pfam" id="PF07565"/>
    </source>
</evidence>
<comment type="caution">
    <text evidence="13">The sequence shown here is derived from an EMBL/GenBank/DDBJ whole genome shotgun (WGS) entry which is preliminary data.</text>
</comment>
<dbReference type="GO" id="GO:0008509">
    <property type="term" value="F:monoatomic anion transmembrane transporter activity"/>
    <property type="evidence" value="ECO:0007669"/>
    <property type="project" value="InterPro"/>
</dbReference>
<dbReference type="InterPro" id="IPR003020">
    <property type="entry name" value="HCO3_transpt_euk"/>
</dbReference>
<dbReference type="SUPFAM" id="SSF55804">
    <property type="entry name" value="Phoshotransferase/anion transport protein"/>
    <property type="match status" value="1"/>
</dbReference>
<feature type="transmembrane region" description="Helical" evidence="9">
    <location>
        <begin position="606"/>
        <end position="625"/>
    </location>
</feature>
<evidence type="ECO:0000256" key="6">
    <source>
        <dbReference type="ARBA" id="ARBA00022989"/>
    </source>
</evidence>
<feature type="transmembrane region" description="Helical" evidence="9">
    <location>
        <begin position="577"/>
        <end position="599"/>
    </location>
</feature>
<dbReference type="Proteomes" id="UP000076858">
    <property type="component" value="Unassembled WGS sequence"/>
</dbReference>
<dbReference type="PANTHER" id="PTHR11453:SF36">
    <property type="entry name" value="ANION EXCHANGE PROTEIN"/>
    <property type="match status" value="1"/>
</dbReference>
<evidence type="ECO:0000256" key="2">
    <source>
        <dbReference type="ARBA" id="ARBA00010993"/>
    </source>
</evidence>
<feature type="domain" description="Band 3 cytoplasmic" evidence="12">
    <location>
        <begin position="112"/>
        <end position="263"/>
    </location>
</feature>
<evidence type="ECO:0000256" key="8">
    <source>
        <dbReference type="ARBA" id="ARBA00023136"/>
    </source>
</evidence>
<feature type="transmembrane region" description="Helical" evidence="9">
    <location>
        <begin position="774"/>
        <end position="795"/>
    </location>
</feature>
<dbReference type="OrthoDB" id="1735926at2759"/>
<dbReference type="Gene3D" id="3.40.930.10">
    <property type="entry name" value="Mannitol-specific EII, Chain A"/>
    <property type="match status" value="1"/>
</dbReference>
<dbReference type="PANTHER" id="PTHR11453">
    <property type="entry name" value="ANION EXCHANGE PROTEIN"/>
    <property type="match status" value="1"/>
</dbReference>
<dbReference type="Pfam" id="PF07565">
    <property type="entry name" value="Band_3_cyto"/>
    <property type="match status" value="2"/>
</dbReference>
<keyword evidence="6 9" id="KW-1133">Transmembrane helix</keyword>
<comment type="subcellular location">
    <subcellularLocation>
        <location evidence="1">Cell membrane</location>
        <topology evidence="1">Multi-pass membrane protein</topology>
    </subcellularLocation>
    <subcellularLocation>
        <location evidence="9">Membrane</location>
        <topology evidence="9">Multi-pass membrane protein</topology>
    </subcellularLocation>
</comment>
<dbReference type="Gene3D" id="1.10.287.570">
    <property type="entry name" value="Helical hairpin bin"/>
    <property type="match status" value="1"/>
</dbReference>
<evidence type="ECO:0000256" key="7">
    <source>
        <dbReference type="ARBA" id="ARBA00023065"/>
    </source>
</evidence>
<evidence type="ECO:0000256" key="5">
    <source>
        <dbReference type="ARBA" id="ARBA00022692"/>
    </source>
</evidence>
<keyword evidence="14" id="KW-1185">Reference proteome</keyword>
<dbReference type="InterPro" id="IPR011531">
    <property type="entry name" value="HCO3_transpt-like_TM_dom"/>
</dbReference>
<evidence type="ECO:0000256" key="1">
    <source>
        <dbReference type="ARBA" id="ARBA00004651"/>
    </source>
</evidence>
<dbReference type="NCBIfam" id="TIGR00834">
    <property type="entry name" value="ae"/>
    <property type="match status" value="1"/>
</dbReference>
<dbReference type="GO" id="GO:0051453">
    <property type="term" value="P:regulation of intracellular pH"/>
    <property type="evidence" value="ECO:0007669"/>
    <property type="project" value="TreeGrafter"/>
</dbReference>
<evidence type="ECO:0000256" key="10">
    <source>
        <dbReference type="SAM" id="MobiDB-lite"/>
    </source>
</evidence>
<feature type="region of interest" description="Disordered" evidence="10">
    <location>
        <begin position="1"/>
        <end position="27"/>
    </location>
</feature>
<keyword evidence="8 9" id="KW-0472">Membrane</keyword>
<dbReference type="InterPro" id="IPR016152">
    <property type="entry name" value="PTrfase/Anion_transptr"/>
</dbReference>
<feature type="transmembrane region" description="Helical" evidence="9">
    <location>
        <begin position="662"/>
        <end position="688"/>
    </location>
</feature>
<dbReference type="STRING" id="35525.A0A162P652"/>
<feature type="transmembrane region" description="Helical" evidence="9">
    <location>
        <begin position="903"/>
        <end position="927"/>
    </location>
</feature>
<evidence type="ECO:0000256" key="4">
    <source>
        <dbReference type="ARBA" id="ARBA00022475"/>
    </source>
</evidence>
<feature type="transmembrane region" description="Helical" evidence="9">
    <location>
        <begin position="816"/>
        <end position="834"/>
    </location>
</feature>
<reference evidence="13 14" key="1">
    <citation type="submission" date="2016-03" db="EMBL/GenBank/DDBJ databases">
        <title>EvidentialGene: Evidence-directed Construction of Genes on Genomes.</title>
        <authorList>
            <person name="Gilbert D.G."/>
            <person name="Choi J.-H."/>
            <person name="Mockaitis K."/>
            <person name="Colbourne J."/>
            <person name="Pfrender M."/>
        </authorList>
    </citation>
    <scope>NUCLEOTIDE SEQUENCE [LARGE SCALE GENOMIC DNA]</scope>
    <source>
        <strain evidence="13 14">Xinb3</strain>
        <tissue evidence="13">Complete organism</tissue>
    </source>
</reference>
<dbReference type="EMBL" id="LRGB01000512">
    <property type="protein sequence ID" value="KZS18555.1"/>
    <property type="molecule type" value="Genomic_DNA"/>
</dbReference>
<feature type="transmembrane region" description="Helical" evidence="9">
    <location>
        <begin position="695"/>
        <end position="714"/>
    </location>
</feature>
<feature type="compositionally biased region" description="Basic residues" evidence="10">
    <location>
        <begin position="54"/>
        <end position="72"/>
    </location>
</feature>
<feature type="transmembrane region" description="Helical" evidence="9">
    <location>
        <begin position="965"/>
        <end position="996"/>
    </location>
</feature>
<evidence type="ECO:0000313" key="14">
    <source>
        <dbReference type="Proteomes" id="UP000076858"/>
    </source>
</evidence>
<evidence type="ECO:0000256" key="3">
    <source>
        <dbReference type="ARBA" id="ARBA00022448"/>
    </source>
</evidence>
<dbReference type="FunFam" id="3.40.930.10:FF:000008">
    <property type="entry name" value="Anion exchange protein"/>
    <property type="match status" value="1"/>
</dbReference>
<name>A0A162P652_9CRUS</name>
<feature type="transmembrane region" description="Helical" evidence="9">
    <location>
        <begin position="1058"/>
        <end position="1076"/>
    </location>
</feature>
<dbReference type="GO" id="GO:0005452">
    <property type="term" value="F:solute:inorganic anion antiporter activity"/>
    <property type="evidence" value="ECO:0007669"/>
    <property type="project" value="InterPro"/>
</dbReference>
<dbReference type="Pfam" id="PF00955">
    <property type="entry name" value="HCO3_cotransp"/>
    <property type="match status" value="1"/>
</dbReference>
<feature type="region of interest" description="Disordered" evidence="10">
    <location>
        <begin position="52"/>
        <end position="89"/>
    </location>
</feature>
<feature type="domain" description="Bicarbonate transporter-like transmembrane" evidence="11">
    <location>
        <begin position="548"/>
        <end position="1093"/>
    </location>
</feature>
<accession>A0A162P652</accession>
<feature type="domain" description="Band 3 cytoplasmic" evidence="12">
    <location>
        <begin position="351"/>
        <end position="502"/>
    </location>
</feature>
<sequence>MDESPLPVPRTGAGDAPKDPGIASNCHQSYTEKDYEGHRAHTMYVGVHVPSSVNKRRSSHHRRHRHHHRHQHQPGIAEEASPADNSAMPPSQRVQFILGEEADGDDGAHESHPLFSEMEELCYNHDAGEVEWNETARWVKFEEDVEEGGSRWSKPHVATLSLHSLFELRSLLLNGPVLLDADAQTLVQITDLSIDMMANSGHLPFNSKDRVREALLRRHRHLYEKNKENSAAKLPIIRSLADIGRNYSTSRSSLMMDESMTSMTPIKVTLTAADSHNGSDILLSEHLVPMASNFRHHQSDKPDKPFLALPADRRASWAVIDTCCNNSNCYFPLHVVVLRLLLIDVHSRGSSGTASHVNMAASPSAASMLRNASEKDMGNGDVHKGNTSFLKKIPPGAEASNVLVGEVDCLEKPVSAFIRLVQPVVLGDLTEVPVPTRFVFILLGPVGGQASYHEVGRAMATLMSDEVFHEVAYRAKNRDHLLAGVDEFLDAVTVLPPGEWDPQIRIEPPAAIPSQSMRKFPEKNKEEVNEEEEESKVRETSGLYRTGRLFGGLINDVKRKVPWYWSDYKDAMSIQCLAAFTFLYFACLTPLITFGGLLGDATENRLGTMESLCSGFLCGIVYGIFSGQPLTILGSTGPVLVFENILYDFCKRNELDYLGLRFWIGMWIAAILLILVAIDASAIVCYITRFTEENFALLIATIFIYKAIEKVISIGNKYPMNPPVISDCRCLPSNSSVDRDDMSFTWSEISWQECQSVYNGTLEGTDCHLINKPWYPNVFLMSIILCVSTYFLCVTMKNMKRTNFFPNSVRQVISDFGVFITICSMSVMDAMAGVRTPKLIVPDEFKPTWEGRDWVVSPFNNPWWTIPAAIAPAMLATILIFMDQQITAVIVNRRENKLKKGCGYHLDLFVLAILIIVKSILGLPWFVAATVLSINHVNALKLQTECAAPGEKPQFLGVKEQRMTLIMISTMIGLSVFMTPILTYIPMPVLFGVFLYMGTSPLADMQFYDRLLLLFMPTKYQPDHIYLRKVTLRRVHLFTFIQLFCFIILWAVKEINAISIAFPLMLVVMIGVRKSLDFIFTKYELKVLDDLMPETHTKHKEEDEDEEAGGANVAAVSQIQMTDYSSPSGKNFQIQLPNGNIMNIPVDSSAAGGTAGGGAKAMNISEEVNRSGVWKTVNIGNVLPASTCIQENKPTCRNNRRREK</sequence>
<proteinExistence type="inferred from homology"/>
<feature type="transmembrane region" description="Helical" evidence="9">
    <location>
        <begin position="1035"/>
        <end position="1052"/>
    </location>
</feature>
<keyword evidence="5 9" id="KW-0812">Transmembrane</keyword>
<dbReference type="PRINTS" id="PR01231">
    <property type="entry name" value="HCO3TRNSPORT"/>
</dbReference>
<dbReference type="InterPro" id="IPR013769">
    <property type="entry name" value="Band3_cytoplasmic_dom"/>
</dbReference>
<feature type="transmembrane region" description="Helical" evidence="9">
    <location>
        <begin position="863"/>
        <end position="882"/>
    </location>
</feature>
<comment type="similarity">
    <text evidence="2 9">Belongs to the anion exchanger (TC 2.A.31) family.</text>
</comment>
<dbReference type="GO" id="GO:0005886">
    <property type="term" value="C:plasma membrane"/>
    <property type="evidence" value="ECO:0007669"/>
    <property type="project" value="UniProtKB-SubCell"/>
</dbReference>
<gene>
    <name evidence="13" type="ORF">APZ42_015083</name>
</gene>
<evidence type="ECO:0000313" key="13">
    <source>
        <dbReference type="EMBL" id="KZS18555.1"/>
    </source>
</evidence>
<dbReference type="FunFam" id="1.10.287.570:FF:000001">
    <property type="entry name" value="Anion exchange protein"/>
    <property type="match status" value="1"/>
</dbReference>
<keyword evidence="3 9" id="KW-0813">Transport</keyword>
<dbReference type="AlphaFoldDB" id="A0A162P652"/>
<protein>
    <recommendedName>
        <fullName evidence="9">Anion exchange protein</fullName>
    </recommendedName>
</protein>